<name>A0ABD2Y6J4_9GENT</name>
<protein>
    <submittedName>
        <fullName evidence="2">Uncharacterized protein</fullName>
    </submittedName>
</protein>
<evidence type="ECO:0000313" key="3">
    <source>
        <dbReference type="Proteomes" id="UP001630127"/>
    </source>
</evidence>
<dbReference type="Gene3D" id="3.30.890.10">
    <property type="entry name" value="Methyl-cpg-binding Protein 2, Chain A"/>
    <property type="match status" value="1"/>
</dbReference>
<sequence>MRQEKSSFDWLPAGWRVQIRVRKSGKKDTYNPTSSKLESTKSDDSLKGDNVMAPHVLAMSATPFQGLLLTLDYQISFLKSDQMLYLVVDDEDRENERRSNNDSFKDYTRSNDTLCQAWDWNLERLNLPLMVNNKDNEEKL</sequence>
<accession>A0ABD2Y6J4</accession>
<evidence type="ECO:0000256" key="1">
    <source>
        <dbReference type="SAM" id="MobiDB-lite"/>
    </source>
</evidence>
<dbReference type="AlphaFoldDB" id="A0ABD2Y6J4"/>
<organism evidence="2 3">
    <name type="scientific">Cinchona calisaya</name>
    <dbReference type="NCBI Taxonomy" id="153742"/>
    <lineage>
        <taxon>Eukaryota</taxon>
        <taxon>Viridiplantae</taxon>
        <taxon>Streptophyta</taxon>
        <taxon>Embryophyta</taxon>
        <taxon>Tracheophyta</taxon>
        <taxon>Spermatophyta</taxon>
        <taxon>Magnoliopsida</taxon>
        <taxon>eudicotyledons</taxon>
        <taxon>Gunneridae</taxon>
        <taxon>Pentapetalae</taxon>
        <taxon>asterids</taxon>
        <taxon>lamiids</taxon>
        <taxon>Gentianales</taxon>
        <taxon>Rubiaceae</taxon>
        <taxon>Cinchonoideae</taxon>
        <taxon>Cinchoneae</taxon>
        <taxon>Cinchona</taxon>
    </lineage>
</organism>
<proteinExistence type="predicted"/>
<dbReference type="Proteomes" id="UP001630127">
    <property type="component" value="Unassembled WGS sequence"/>
</dbReference>
<keyword evidence="3" id="KW-1185">Reference proteome</keyword>
<gene>
    <name evidence="2" type="ORF">ACH5RR_036358</name>
</gene>
<dbReference type="EMBL" id="JBJUIK010000015">
    <property type="protein sequence ID" value="KAL3501909.1"/>
    <property type="molecule type" value="Genomic_DNA"/>
</dbReference>
<reference evidence="2 3" key="1">
    <citation type="submission" date="2024-11" db="EMBL/GenBank/DDBJ databases">
        <title>A near-complete genome assembly of Cinchona calisaya.</title>
        <authorList>
            <person name="Lian D.C."/>
            <person name="Zhao X.W."/>
            <person name="Wei L."/>
        </authorList>
    </citation>
    <scope>NUCLEOTIDE SEQUENCE [LARGE SCALE GENOMIC DNA]</scope>
    <source>
        <tissue evidence="2">Nenye</tissue>
    </source>
</reference>
<comment type="caution">
    <text evidence="2">The sequence shown here is derived from an EMBL/GenBank/DDBJ whole genome shotgun (WGS) entry which is preliminary data.</text>
</comment>
<evidence type="ECO:0000313" key="2">
    <source>
        <dbReference type="EMBL" id="KAL3501909.1"/>
    </source>
</evidence>
<feature type="region of interest" description="Disordered" evidence="1">
    <location>
        <begin position="24"/>
        <end position="46"/>
    </location>
</feature>